<organism evidence="1 2">
    <name type="scientific">Didymodactylos carnosus</name>
    <dbReference type="NCBI Taxonomy" id="1234261"/>
    <lineage>
        <taxon>Eukaryota</taxon>
        <taxon>Metazoa</taxon>
        <taxon>Spiralia</taxon>
        <taxon>Gnathifera</taxon>
        <taxon>Rotifera</taxon>
        <taxon>Eurotatoria</taxon>
        <taxon>Bdelloidea</taxon>
        <taxon>Philodinida</taxon>
        <taxon>Philodinidae</taxon>
        <taxon>Didymodactylos</taxon>
    </lineage>
</organism>
<gene>
    <name evidence="1" type="ORF">SRO942_LOCUS48722</name>
</gene>
<evidence type="ECO:0000313" key="2">
    <source>
        <dbReference type="Proteomes" id="UP000681722"/>
    </source>
</evidence>
<feature type="non-terminal residue" evidence="1">
    <location>
        <position position="99"/>
    </location>
</feature>
<dbReference type="AlphaFoldDB" id="A0A8S2Z0V8"/>
<comment type="caution">
    <text evidence="1">The sequence shown here is derived from an EMBL/GenBank/DDBJ whole genome shotgun (WGS) entry which is preliminary data.</text>
</comment>
<sequence>MYCSVVLNSNTYEELKKSYQLFCVYFIHPEDTPQHRAAKEQLNAAVKTLGKMNEDNMDDVIAYDEKYLQLHVVDEYDIHDIDKEEIDDDIKKMNQASQT</sequence>
<evidence type="ECO:0000313" key="1">
    <source>
        <dbReference type="EMBL" id="CAF4597059.1"/>
    </source>
</evidence>
<accession>A0A8S2Z0V8</accession>
<name>A0A8S2Z0V8_9BILA</name>
<dbReference type="EMBL" id="CAJOBC010126498">
    <property type="protein sequence ID" value="CAF4597059.1"/>
    <property type="molecule type" value="Genomic_DNA"/>
</dbReference>
<reference evidence="1" key="1">
    <citation type="submission" date="2021-02" db="EMBL/GenBank/DDBJ databases">
        <authorList>
            <person name="Nowell W R."/>
        </authorList>
    </citation>
    <scope>NUCLEOTIDE SEQUENCE</scope>
</reference>
<dbReference type="Proteomes" id="UP000681722">
    <property type="component" value="Unassembled WGS sequence"/>
</dbReference>
<protein>
    <submittedName>
        <fullName evidence="1">Uncharacterized protein</fullName>
    </submittedName>
</protein>
<proteinExistence type="predicted"/>